<comment type="pathway">
    <text evidence="1">Glycolipid biosynthesis; glycosylphosphatidylinositol-anchor biosynthesis.</text>
</comment>
<dbReference type="AlphaFoldDB" id="A0A8W8HV44"/>
<dbReference type="InterPro" id="IPR044215">
    <property type="entry name" value="PIG-H"/>
</dbReference>
<dbReference type="GO" id="GO:0000506">
    <property type="term" value="C:glycosylphosphatidylinositol-N-acetylglucosaminyltransferase (GPI-GnT) complex"/>
    <property type="evidence" value="ECO:0007669"/>
    <property type="project" value="InterPro"/>
</dbReference>
<feature type="domain" description="Phosphatidylinositol N-acetylglucosaminyltransferase subunit H conserved" evidence="4">
    <location>
        <begin position="85"/>
        <end position="151"/>
    </location>
</feature>
<keyword evidence="6" id="KW-1185">Reference proteome</keyword>
<comment type="similarity">
    <text evidence="2">Belongs to the PIGH family.</text>
</comment>
<dbReference type="OrthoDB" id="6256716at2759"/>
<dbReference type="Proteomes" id="UP000005408">
    <property type="component" value="Unassembled WGS sequence"/>
</dbReference>
<evidence type="ECO:0000313" key="5">
    <source>
        <dbReference type="EnsemblMetazoa" id="G11099.2:cds"/>
    </source>
</evidence>
<feature type="transmembrane region" description="Helical" evidence="3">
    <location>
        <begin position="59"/>
        <end position="77"/>
    </location>
</feature>
<evidence type="ECO:0000313" key="6">
    <source>
        <dbReference type="Proteomes" id="UP000005408"/>
    </source>
</evidence>
<evidence type="ECO:0000256" key="3">
    <source>
        <dbReference type="SAM" id="Phobius"/>
    </source>
</evidence>
<dbReference type="OMA" id="LNLLWVW"/>
<keyword evidence="3" id="KW-0472">Membrane</keyword>
<keyword evidence="3" id="KW-1133">Transmembrane helix</keyword>
<dbReference type="GO" id="GO:0006506">
    <property type="term" value="P:GPI anchor biosynthetic process"/>
    <property type="evidence" value="ECO:0007669"/>
    <property type="project" value="InterPro"/>
</dbReference>
<keyword evidence="3" id="KW-0812">Transmembrane</keyword>
<dbReference type="EnsemblMetazoa" id="G11099.1">
    <property type="protein sequence ID" value="G11099.1:cds"/>
    <property type="gene ID" value="G11099"/>
</dbReference>
<organism evidence="5 6">
    <name type="scientific">Magallana gigas</name>
    <name type="common">Pacific oyster</name>
    <name type="synonym">Crassostrea gigas</name>
    <dbReference type="NCBI Taxonomy" id="29159"/>
    <lineage>
        <taxon>Eukaryota</taxon>
        <taxon>Metazoa</taxon>
        <taxon>Spiralia</taxon>
        <taxon>Lophotrochozoa</taxon>
        <taxon>Mollusca</taxon>
        <taxon>Bivalvia</taxon>
        <taxon>Autobranchia</taxon>
        <taxon>Pteriomorphia</taxon>
        <taxon>Ostreida</taxon>
        <taxon>Ostreoidea</taxon>
        <taxon>Ostreidae</taxon>
        <taxon>Magallana</taxon>
    </lineage>
</organism>
<dbReference type="Pfam" id="PF10181">
    <property type="entry name" value="PIG-H"/>
    <property type="match status" value="1"/>
</dbReference>
<evidence type="ECO:0000259" key="4">
    <source>
        <dbReference type="Pfam" id="PF10181"/>
    </source>
</evidence>
<sequence>MYQVQWDKDYEVKVIYPFRLSRVLFIIVLLNLLWVWLFSKLNPWLGLKLDLHLTSYFEQEILLSHLGVTIIACLLILKLEIRSESLLVIPSVGINVTYANRLGQVYTEFYPRQLVMDLVIVEAIIMQKLATYPVILYHDSFTREMKIKPLFMKCRLKMAELKSIYQKVQKNLRFTSSEKKS</sequence>
<protein>
    <recommendedName>
        <fullName evidence="4">Phosphatidylinositol N-acetylglucosaminyltransferase subunit H conserved domain-containing protein</fullName>
    </recommendedName>
</protein>
<feature type="transmembrane region" description="Helical" evidence="3">
    <location>
        <begin position="20"/>
        <end position="39"/>
    </location>
</feature>
<dbReference type="PANTHER" id="PTHR15231:SF1">
    <property type="entry name" value="PHOSPHATIDYLINOSITOL N-ACETYLGLUCOSAMINYLTRANSFERASE SUBUNIT H"/>
    <property type="match status" value="1"/>
</dbReference>
<evidence type="ECO:0000256" key="2">
    <source>
        <dbReference type="ARBA" id="ARBA00009610"/>
    </source>
</evidence>
<accession>A0A8W8HV44</accession>
<name>A0A8W8HV44_MAGGI</name>
<dbReference type="InterPro" id="IPR019328">
    <property type="entry name" value="PIGH-H_dom"/>
</dbReference>
<dbReference type="EnsemblMetazoa" id="G11099.2">
    <property type="protein sequence ID" value="G11099.2:cds"/>
    <property type="gene ID" value="G11099"/>
</dbReference>
<reference evidence="5" key="1">
    <citation type="submission" date="2022-08" db="UniProtKB">
        <authorList>
            <consortium name="EnsemblMetazoa"/>
        </authorList>
    </citation>
    <scope>IDENTIFICATION</scope>
    <source>
        <strain evidence="5">05x7-T-G4-1.051#20</strain>
    </source>
</reference>
<proteinExistence type="inferred from homology"/>
<evidence type="ECO:0000256" key="1">
    <source>
        <dbReference type="ARBA" id="ARBA00004687"/>
    </source>
</evidence>
<dbReference type="PANTHER" id="PTHR15231">
    <property type="entry name" value="PHOSPHATIDYLINOSITOL N-ACETYLGLUCOSAMINYLTRANSFERASE SUBUNIT H"/>
    <property type="match status" value="1"/>
</dbReference>